<keyword evidence="3" id="KW-1185">Reference proteome</keyword>
<organism evidence="2 3">
    <name type="scientific">Dryococelus australis</name>
    <dbReference type="NCBI Taxonomy" id="614101"/>
    <lineage>
        <taxon>Eukaryota</taxon>
        <taxon>Metazoa</taxon>
        <taxon>Ecdysozoa</taxon>
        <taxon>Arthropoda</taxon>
        <taxon>Hexapoda</taxon>
        <taxon>Insecta</taxon>
        <taxon>Pterygota</taxon>
        <taxon>Neoptera</taxon>
        <taxon>Polyneoptera</taxon>
        <taxon>Phasmatodea</taxon>
        <taxon>Verophasmatodea</taxon>
        <taxon>Anareolatae</taxon>
        <taxon>Phasmatidae</taxon>
        <taxon>Eurycanthinae</taxon>
        <taxon>Dryococelus</taxon>
    </lineage>
</organism>
<proteinExistence type="predicted"/>
<name>A0ABQ9G6F4_9NEOP</name>
<keyword evidence="1" id="KW-0472">Membrane</keyword>
<sequence length="441" mass="48820">MEAMTFWRVACLSCSGTQFKASTVLTAGVAKSETWALGEVQKKKKKCLVMKCCWELRRSLAFGITGQRKRQRMKDCSQKKKLEAKVVKRSEEPQLVRTLERELRSDSAVVDRPVVVEAVPGAEGLATQVALHLPDGEVPVPDVCVQSFPVEQQAAELAHDAAATQLPSICGGCADLLWRSRLVRHQSGVLEALGLNPGGGVMVKTTRLLEPGSIPGGVVSGFLHMGIMLDEATSWWVFSRFSHFPHPCIPMLLHTYLTSHSLAIKSLMILWQNRHGKSAGGMCLSWICVERPWLLNISPQYLHSVYLRLVFGLGSGHAQKYNGSASSGMIPTCKNLGVTQPGIETRFRLDGRRHVLVLDVRGKTIAVEHLATVVALFVLALLLESMFYWTREQQKNPNVTSAYVNPVGGHDRSMRCLYLDSLSRRASEIRHCHVHTTTVVH</sequence>
<protein>
    <submittedName>
        <fullName evidence="2">Uncharacterized protein</fullName>
    </submittedName>
</protein>
<reference evidence="2 3" key="1">
    <citation type="submission" date="2023-02" db="EMBL/GenBank/DDBJ databases">
        <title>LHISI_Scaffold_Assembly.</title>
        <authorList>
            <person name="Stuart O.P."/>
            <person name="Cleave R."/>
            <person name="Magrath M.J.L."/>
            <person name="Mikheyev A.S."/>
        </authorList>
    </citation>
    <scope>NUCLEOTIDE SEQUENCE [LARGE SCALE GENOMIC DNA]</scope>
    <source>
        <strain evidence="2">Daus_M_001</strain>
        <tissue evidence="2">Leg muscle</tissue>
    </source>
</reference>
<evidence type="ECO:0000313" key="2">
    <source>
        <dbReference type="EMBL" id="KAJ8866624.1"/>
    </source>
</evidence>
<feature type="transmembrane region" description="Helical" evidence="1">
    <location>
        <begin position="370"/>
        <end position="389"/>
    </location>
</feature>
<dbReference type="Proteomes" id="UP001159363">
    <property type="component" value="Chromosome 15"/>
</dbReference>
<evidence type="ECO:0000256" key="1">
    <source>
        <dbReference type="SAM" id="Phobius"/>
    </source>
</evidence>
<dbReference type="EMBL" id="JARBHB010000016">
    <property type="protein sequence ID" value="KAJ8866624.1"/>
    <property type="molecule type" value="Genomic_DNA"/>
</dbReference>
<keyword evidence="1" id="KW-0812">Transmembrane</keyword>
<accession>A0ABQ9G6F4</accession>
<evidence type="ECO:0000313" key="3">
    <source>
        <dbReference type="Proteomes" id="UP001159363"/>
    </source>
</evidence>
<keyword evidence="1" id="KW-1133">Transmembrane helix</keyword>
<comment type="caution">
    <text evidence="2">The sequence shown here is derived from an EMBL/GenBank/DDBJ whole genome shotgun (WGS) entry which is preliminary data.</text>
</comment>
<gene>
    <name evidence="2" type="ORF">PR048_032484</name>
</gene>